<evidence type="ECO:0000313" key="5">
    <source>
        <dbReference type="Proteomes" id="UP000247498"/>
    </source>
</evidence>
<reference evidence="4 5" key="1">
    <citation type="journal article" date="2018" name="Sci. Rep.">
        <title>Raphidocelis subcapitata (=Pseudokirchneriella subcapitata) provides an insight into genome evolution and environmental adaptations in the Sphaeropleales.</title>
        <authorList>
            <person name="Suzuki S."/>
            <person name="Yamaguchi H."/>
            <person name="Nakajima N."/>
            <person name="Kawachi M."/>
        </authorList>
    </citation>
    <scope>NUCLEOTIDE SEQUENCE [LARGE SCALE GENOMIC DNA]</scope>
    <source>
        <strain evidence="4 5">NIES-35</strain>
    </source>
</reference>
<evidence type="ECO:0000256" key="1">
    <source>
        <dbReference type="PROSITE-ProRule" id="PRU00277"/>
    </source>
</evidence>
<dbReference type="Gene3D" id="3.10.50.40">
    <property type="match status" value="1"/>
</dbReference>
<accession>A0A2V0NUT6</accession>
<protein>
    <recommendedName>
        <fullName evidence="1">peptidylprolyl isomerase</fullName>
        <ecNumber evidence="1">5.2.1.8</ecNumber>
    </recommendedName>
</protein>
<comment type="catalytic activity">
    <reaction evidence="1">
        <text>[protein]-peptidylproline (omega=180) = [protein]-peptidylproline (omega=0)</text>
        <dbReference type="Rhea" id="RHEA:16237"/>
        <dbReference type="Rhea" id="RHEA-COMP:10747"/>
        <dbReference type="Rhea" id="RHEA-COMP:10748"/>
        <dbReference type="ChEBI" id="CHEBI:83833"/>
        <dbReference type="ChEBI" id="CHEBI:83834"/>
        <dbReference type="EC" id="5.2.1.8"/>
    </reaction>
</comment>
<dbReference type="GO" id="GO:0003755">
    <property type="term" value="F:peptidyl-prolyl cis-trans isomerase activity"/>
    <property type="evidence" value="ECO:0007669"/>
    <property type="project" value="UniProtKB-KW"/>
</dbReference>
<dbReference type="PANTHER" id="PTHR47717">
    <property type="entry name" value="PEPTIDYL-PROLYL CIS-TRANS ISOMERASE FKBP19, CHLOROPLASTIC"/>
    <property type="match status" value="1"/>
</dbReference>
<feature type="region of interest" description="Disordered" evidence="2">
    <location>
        <begin position="47"/>
        <end position="74"/>
    </location>
</feature>
<dbReference type="Pfam" id="PF00254">
    <property type="entry name" value="FKBP_C"/>
    <property type="match status" value="1"/>
</dbReference>
<evidence type="ECO:0000256" key="2">
    <source>
        <dbReference type="SAM" id="MobiDB-lite"/>
    </source>
</evidence>
<dbReference type="InterPro" id="IPR001179">
    <property type="entry name" value="PPIase_FKBP_dom"/>
</dbReference>
<feature type="compositionally biased region" description="Low complexity" evidence="2">
    <location>
        <begin position="18"/>
        <end position="29"/>
    </location>
</feature>
<keyword evidence="5" id="KW-1185">Reference proteome</keyword>
<feature type="region of interest" description="Disordered" evidence="2">
    <location>
        <begin position="1"/>
        <end position="29"/>
    </location>
</feature>
<feature type="domain" description="PPIase FKBP-type" evidence="3">
    <location>
        <begin position="148"/>
        <end position="267"/>
    </location>
</feature>
<dbReference type="SUPFAM" id="SSF54534">
    <property type="entry name" value="FKBP-like"/>
    <property type="match status" value="1"/>
</dbReference>
<dbReference type="OrthoDB" id="77911at2759"/>
<organism evidence="4 5">
    <name type="scientific">Raphidocelis subcapitata</name>
    <dbReference type="NCBI Taxonomy" id="307507"/>
    <lineage>
        <taxon>Eukaryota</taxon>
        <taxon>Viridiplantae</taxon>
        <taxon>Chlorophyta</taxon>
        <taxon>core chlorophytes</taxon>
        <taxon>Chlorophyceae</taxon>
        <taxon>CS clade</taxon>
        <taxon>Sphaeropleales</taxon>
        <taxon>Selenastraceae</taxon>
        <taxon>Raphidocelis</taxon>
    </lineage>
</organism>
<name>A0A2V0NUT6_9CHLO</name>
<dbReference type="GO" id="GO:0009579">
    <property type="term" value="C:thylakoid"/>
    <property type="evidence" value="ECO:0007669"/>
    <property type="project" value="TreeGrafter"/>
</dbReference>
<dbReference type="Proteomes" id="UP000247498">
    <property type="component" value="Unassembled WGS sequence"/>
</dbReference>
<dbReference type="PROSITE" id="PS50059">
    <property type="entry name" value="FKBP_PPIASE"/>
    <property type="match status" value="1"/>
</dbReference>
<dbReference type="GO" id="GO:0009507">
    <property type="term" value="C:chloroplast"/>
    <property type="evidence" value="ECO:0007669"/>
    <property type="project" value="TreeGrafter"/>
</dbReference>
<dbReference type="EC" id="5.2.1.8" evidence="1"/>
<dbReference type="InterPro" id="IPR046357">
    <property type="entry name" value="PPIase_dom_sf"/>
</dbReference>
<keyword evidence="1 4" id="KW-0413">Isomerase</keyword>
<dbReference type="FunCoup" id="A0A2V0NUT6">
    <property type="interactions" value="743"/>
</dbReference>
<dbReference type="STRING" id="307507.A0A2V0NUT6"/>
<dbReference type="PANTHER" id="PTHR47717:SF1">
    <property type="entry name" value="PEPTIDYL-PROLYL CIS-TRANS ISOMERASE FKBP19, CHLOROPLASTIC"/>
    <property type="match status" value="1"/>
</dbReference>
<gene>
    <name evidence="4" type="ORF">Rsub_04121</name>
</gene>
<dbReference type="InParanoid" id="A0A2V0NUT6"/>
<keyword evidence="1" id="KW-0697">Rotamase</keyword>
<sequence length="268" mass="27958">MRLARHAGTAAGCPTAIRRPPAGALPARRVRSARAAAAARDAPAAAAAAAECSNSSSNSSRSSRSSSSSSSSSSRRAVLAAAPLAIAAAAAAPAARAEGPLSALEPMDALKGKDYGKPRMKYGDFVTTPSGLQVLDVREGAGAAPERGQTAVVDWAGFTIGYYGRPFEARNKPKGSSFTGENKDFYRFRLGTGQVIPGFDEAVAGMKVGGIRRVIVPVELGYPNGDFKKTGPRPSTFAGERALDFVLSNRGMVDKTLLFDIELLRIQQ</sequence>
<proteinExistence type="predicted"/>
<dbReference type="InterPro" id="IPR044208">
    <property type="entry name" value="FKBP19-like"/>
</dbReference>
<evidence type="ECO:0000313" key="4">
    <source>
        <dbReference type="EMBL" id="GBF91381.1"/>
    </source>
</evidence>
<comment type="caution">
    <text evidence="4">The sequence shown here is derived from an EMBL/GenBank/DDBJ whole genome shotgun (WGS) entry which is preliminary data.</text>
</comment>
<dbReference type="AlphaFoldDB" id="A0A2V0NUT6"/>
<dbReference type="EMBL" id="BDRX01000024">
    <property type="protein sequence ID" value="GBF91381.1"/>
    <property type="molecule type" value="Genomic_DNA"/>
</dbReference>
<evidence type="ECO:0000259" key="3">
    <source>
        <dbReference type="PROSITE" id="PS50059"/>
    </source>
</evidence>